<comment type="caution">
    <text evidence="11">The sequence shown here is derived from an EMBL/GenBank/DDBJ whole genome shotgun (WGS) entry which is preliminary data.</text>
</comment>
<evidence type="ECO:0000256" key="9">
    <source>
        <dbReference type="ARBA" id="ARBA00023286"/>
    </source>
</evidence>
<dbReference type="SUPFAM" id="SSF53822">
    <property type="entry name" value="Periplasmic binding protein-like I"/>
    <property type="match status" value="1"/>
</dbReference>
<dbReference type="Pfam" id="PF00060">
    <property type="entry name" value="Lig_chan"/>
    <property type="match status" value="1"/>
</dbReference>
<evidence type="ECO:0000313" key="12">
    <source>
        <dbReference type="Proteomes" id="UP001152795"/>
    </source>
</evidence>
<evidence type="ECO:0000313" key="11">
    <source>
        <dbReference type="EMBL" id="CAB3981889.1"/>
    </source>
</evidence>
<dbReference type="EMBL" id="CACRXK020000439">
    <property type="protein sequence ID" value="CAB3981889.1"/>
    <property type="molecule type" value="Genomic_DNA"/>
</dbReference>
<gene>
    <name evidence="11" type="ORF">PACLA_8A075269</name>
</gene>
<keyword evidence="8" id="KW-0325">Glycoprotein</keyword>
<comment type="subcellular location">
    <subcellularLocation>
        <location evidence="1">Membrane</location>
        <topology evidence="1">Multi-pass membrane protein</topology>
    </subcellularLocation>
</comment>
<dbReference type="InterPro" id="IPR001320">
    <property type="entry name" value="Iontro_rcpt_C"/>
</dbReference>
<accession>A0A7D9DCY5</accession>
<reference evidence="11" key="1">
    <citation type="submission" date="2020-04" db="EMBL/GenBank/DDBJ databases">
        <authorList>
            <person name="Alioto T."/>
            <person name="Alioto T."/>
            <person name="Gomez Garrido J."/>
        </authorList>
    </citation>
    <scope>NUCLEOTIDE SEQUENCE</scope>
    <source>
        <strain evidence="11">A484AB</strain>
    </source>
</reference>
<evidence type="ECO:0000256" key="2">
    <source>
        <dbReference type="ARBA" id="ARBA00022448"/>
    </source>
</evidence>
<evidence type="ECO:0000256" key="3">
    <source>
        <dbReference type="ARBA" id="ARBA00022692"/>
    </source>
</evidence>
<dbReference type="Gene3D" id="3.40.50.2300">
    <property type="match status" value="1"/>
</dbReference>
<dbReference type="Gene3D" id="3.40.190.10">
    <property type="entry name" value="Periplasmic binding protein-like II"/>
    <property type="match status" value="2"/>
</dbReference>
<dbReference type="Pfam" id="PF10613">
    <property type="entry name" value="Lig_chan-Glu_bd"/>
    <property type="match status" value="1"/>
</dbReference>
<keyword evidence="12" id="KW-1185">Reference proteome</keyword>
<dbReference type="AlphaFoldDB" id="A0A7D9DCY5"/>
<keyword evidence="2" id="KW-0813">Transport</keyword>
<keyword evidence="7 11" id="KW-0675">Receptor</keyword>
<keyword evidence="10" id="KW-0407">Ion channel</keyword>
<keyword evidence="5" id="KW-0406">Ion transport</keyword>
<sequence>MEILRTWAPAAVLCNTKTYEGMKYLITSAFRDDIKFYHLTFGLSSAKRIHAVAEILAKIRNLKINNLVIYVDQEDLREVITLGEMMQMTGSKYKWILTWENKPSNISLPVNTLILQPKNSTELQNILSDAADLIKQAFGSYTNKYTKDRVPYASCFDIVDPSFGEEFHRHIIQQSFVGKTGYFAFEEQGNRVNAEYEVVDLKNKSVRETPPSHSRIPKKIRAVTALSAPFVYLNQMVNIKHSCGTGLICHVYAREGNHTTQFCCKGYIIDIVHLLQTDLGVDIEVHITKDGKHGSLDEKTNQWNGMIGEIIRCEADIAIADLTITDDRSRVVDFTHPFMEIGVGVLVRVDRQGIAQGIWAFLQPVAAQLWIATFLAISLMGILFWAMERIAFWIMDKFATHKDGEKHEIRRQTLVQFTFAASLHYSWSTVVRTRDKVIRPSNNAAKIGAISLALCFLVFITTYTAQLAAFLVAELHVTPITRGIQDGKLQHPGDDLKIATISGSSIERFFRTSPDPKFTNIWKHMMGNNVPTSEIGVERLKGNQIDVLIGDYNTMVYIAAKDPNCSLRVIGEPFFRSGYGIALQKNSTWTSIFSQKLLQYEKFDTFLELAHRWMKTSCGNEENGNSVNFNTFHRMTAYDVSGMFVVLGVAVGLCWIMLAAEFYYKRLKRRHRDDQ</sequence>
<evidence type="ECO:0000256" key="5">
    <source>
        <dbReference type="ARBA" id="ARBA00023065"/>
    </source>
</evidence>
<dbReference type="FunFam" id="3.40.190.10:FF:000024">
    <property type="entry name" value="Glutamate receptor, ionotropic, delta 1"/>
    <property type="match status" value="1"/>
</dbReference>
<organism evidence="11 12">
    <name type="scientific">Paramuricea clavata</name>
    <name type="common">Red gorgonian</name>
    <name type="synonym">Violescent sea-whip</name>
    <dbReference type="NCBI Taxonomy" id="317549"/>
    <lineage>
        <taxon>Eukaryota</taxon>
        <taxon>Metazoa</taxon>
        <taxon>Cnidaria</taxon>
        <taxon>Anthozoa</taxon>
        <taxon>Octocorallia</taxon>
        <taxon>Malacalcyonacea</taxon>
        <taxon>Plexauridae</taxon>
        <taxon>Paramuricea</taxon>
    </lineage>
</organism>
<evidence type="ECO:0000256" key="1">
    <source>
        <dbReference type="ARBA" id="ARBA00004141"/>
    </source>
</evidence>
<proteinExistence type="predicted"/>
<dbReference type="Proteomes" id="UP001152795">
    <property type="component" value="Unassembled WGS sequence"/>
</dbReference>
<keyword evidence="4" id="KW-1133">Transmembrane helix</keyword>
<dbReference type="OrthoDB" id="5990463at2759"/>
<protein>
    <submittedName>
        <fullName evidence="11">Glutamate receptor ionotropic, NMDA 1-like</fullName>
    </submittedName>
</protein>
<dbReference type="SMART" id="SM00079">
    <property type="entry name" value="PBPe"/>
    <property type="match status" value="1"/>
</dbReference>
<dbReference type="PANTHER" id="PTHR18966">
    <property type="entry name" value="IONOTROPIC GLUTAMATE RECEPTOR"/>
    <property type="match status" value="1"/>
</dbReference>
<evidence type="ECO:0000256" key="10">
    <source>
        <dbReference type="ARBA" id="ARBA00023303"/>
    </source>
</evidence>
<dbReference type="InterPro" id="IPR028082">
    <property type="entry name" value="Peripla_BP_I"/>
</dbReference>
<dbReference type="GO" id="GO:0016020">
    <property type="term" value="C:membrane"/>
    <property type="evidence" value="ECO:0007669"/>
    <property type="project" value="UniProtKB-SubCell"/>
</dbReference>
<evidence type="ECO:0000256" key="8">
    <source>
        <dbReference type="ARBA" id="ARBA00023180"/>
    </source>
</evidence>
<keyword evidence="3" id="KW-0812">Transmembrane</keyword>
<dbReference type="SUPFAM" id="SSF53850">
    <property type="entry name" value="Periplasmic binding protein-like II"/>
    <property type="match status" value="1"/>
</dbReference>
<evidence type="ECO:0000256" key="7">
    <source>
        <dbReference type="ARBA" id="ARBA00023170"/>
    </source>
</evidence>
<dbReference type="GO" id="GO:0015276">
    <property type="term" value="F:ligand-gated monoatomic ion channel activity"/>
    <property type="evidence" value="ECO:0007669"/>
    <property type="project" value="InterPro"/>
</dbReference>
<evidence type="ECO:0000256" key="4">
    <source>
        <dbReference type="ARBA" id="ARBA00022989"/>
    </source>
</evidence>
<dbReference type="InterPro" id="IPR015683">
    <property type="entry name" value="Ionotropic_Glu_rcpt"/>
</dbReference>
<dbReference type="InterPro" id="IPR019594">
    <property type="entry name" value="Glu/Gly-bd"/>
</dbReference>
<name>A0A7D9DCY5_PARCT</name>
<keyword evidence="6" id="KW-0472">Membrane</keyword>
<dbReference type="SMART" id="SM00918">
    <property type="entry name" value="Lig_chan-Glu_bd"/>
    <property type="match status" value="1"/>
</dbReference>
<keyword evidence="9" id="KW-1071">Ligand-gated ion channel</keyword>
<evidence type="ECO:0000256" key="6">
    <source>
        <dbReference type="ARBA" id="ARBA00023136"/>
    </source>
</evidence>